<sequence length="695" mass="77831">MPKTESVEALLNPSLRVSRPVAACARCRAAKIKCDGKLPACSACERSGKSDSCTSANDEFARGKERSYVAALEAAAQRLQEKIANAKSQSSHYNASTNTNTNLGQPPSRRRKISGTRRKEASDVDELVSDFGFLTVNATSRDFHGFTATMSFAKLLLSAAARKELPPLETQGLPPRYAITPMIDHYLDNIYVLFPLFSETDVMSSLSRIYHEPLAGPSSVSPLDVWNVRLILAIAYASRSQHRGDENDNAALQHAAAARGLAHYVLHPGSTAGLQALLLLVQYALVDPAHFDCWYLMGMASRLMVDLGLHCEPAAETKISKDTLDLRRRIFHCTYALDRLVSMSLDRAFSFTDDSAWGVPLPESAADPSPSSPSSARLFLRSTRPALYLFDIRRVESAFYQATRWSSRSQWPLATAATYASSVSNDIHAWYSTIPTTLSQRHLMLFNLERLYCQILVVSPNPRVPASCMTDLNKELVFEYSAQYADLLQPITQDVSWHAYLTYADICRAKYVGQKFVEVMWSDFDRLVKTSHAVRANAASSGSVLLDNIQRATLCLRRIIEILDFARQRWEMPEMKEKFEQESAVLFSRLRSRQMDVAAVPHTKPANAPAPAPAQPSMAYRSPGENIYNQYSFNGNPDMQLPSPPQNQEQRGHPQHPKQQLLTPPEEHHMRPNYALPQGSLPRRSYEFFGEHRER</sequence>
<protein>
    <recommendedName>
        <fullName evidence="9">Zn(2)-C6 fungal-type domain-containing protein</fullName>
    </recommendedName>
</protein>
<dbReference type="PROSITE" id="PS50048">
    <property type="entry name" value="ZN2_CY6_FUNGAL_2"/>
    <property type="match status" value="1"/>
</dbReference>
<dbReference type="GO" id="GO:0008270">
    <property type="term" value="F:zinc ion binding"/>
    <property type="evidence" value="ECO:0007669"/>
    <property type="project" value="InterPro"/>
</dbReference>
<feature type="region of interest" description="Disordered" evidence="8">
    <location>
        <begin position="85"/>
        <end position="119"/>
    </location>
</feature>
<dbReference type="SMART" id="SM00066">
    <property type="entry name" value="GAL4"/>
    <property type="match status" value="1"/>
</dbReference>
<dbReference type="AlphaFoldDB" id="A0AAN6ERN1"/>
<accession>A0AAN6ERN1</accession>
<feature type="region of interest" description="Disordered" evidence="8">
    <location>
        <begin position="603"/>
        <end position="695"/>
    </location>
</feature>
<dbReference type="SUPFAM" id="SSF57701">
    <property type="entry name" value="Zn2/Cys6 DNA-binding domain"/>
    <property type="match status" value="1"/>
</dbReference>
<dbReference type="InterPro" id="IPR001138">
    <property type="entry name" value="Zn2Cys6_DnaBD"/>
</dbReference>
<dbReference type="PROSITE" id="PS00463">
    <property type="entry name" value="ZN2_CY6_FUNGAL_1"/>
    <property type="match status" value="1"/>
</dbReference>
<dbReference type="GO" id="GO:0006351">
    <property type="term" value="P:DNA-templated transcription"/>
    <property type="evidence" value="ECO:0007669"/>
    <property type="project" value="InterPro"/>
</dbReference>
<keyword evidence="7" id="KW-0539">Nucleus</keyword>
<evidence type="ECO:0000256" key="4">
    <source>
        <dbReference type="ARBA" id="ARBA00023015"/>
    </source>
</evidence>
<dbReference type="InterPro" id="IPR036864">
    <property type="entry name" value="Zn2-C6_fun-type_DNA-bd_sf"/>
</dbReference>
<dbReference type="Gene3D" id="4.10.240.10">
    <property type="entry name" value="Zn(2)-C6 fungal-type DNA-binding domain"/>
    <property type="match status" value="1"/>
</dbReference>
<feature type="compositionally biased region" description="Basic and acidic residues" evidence="8">
    <location>
        <begin position="684"/>
        <end position="695"/>
    </location>
</feature>
<dbReference type="EMBL" id="JAJGCB010000011">
    <property type="protein sequence ID" value="KAJ8990261.1"/>
    <property type="molecule type" value="Genomic_DNA"/>
</dbReference>
<keyword evidence="5" id="KW-0238">DNA-binding</keyword>
<evidence type="ECO:0000256" key="5">
    <source>
        <dbReference type="ARBA" id="ARBA00023125"/>
    </source>
</evidence>
<dbReference type="Proteomes" id="UP001161757">
    <property type="component" value="Unassembled WGS sequence"/>
</dbReference>
<dbReference type="GO" id="GO:0000981">
    <property type="term" value="F:DNA-binding transcription factor activity, RNA polymerase II-specific"/>
    <property type="evidence" value="ECO:0007669"/>
    <property type="project" value="InterPro"/>
</dbReference>
<keyword evidence="6" id="KW-0804">Transcription</keyword>
<feature type="compositionally biased region" description="Polar residues" evidence="8">
    <location>
        <begin position="627"/>
        <end position="637"/>
    </location>
</feature>
<keyword evidence="4" id="KW-0805">Transcription regulation</keyword>
<feature type="compositionally biased region" description="Polar residues" evidence="8">
    <location>
        <begin position="86"/>
        <end position="105"/>
    </location>
</feature>
<gene>
    <name evidence="10" type="ORF">HRR80_005748</name>
</gene>
<evidence type="ECO:0000259" key="9">
    <source>
        <dbReference type="PROSITE" id="PS50048"/>
    </source>
</evidence>
<dbReference type="InterPro" id="IPR052202">
    <property type="entry name" value="Yeast_MetPath_Reg"/>
</dbReference>
<feature type="domain" description="Zn(2)-C6 fungal-type" evidence="9">
    <location>
        <begin position="23"/>
        <end position="55"/>
    </location>
</feature>
<evidence type="ECO:0000256" key="7">
    <source>
        <dbReference type="ARBA" id="ARBA00023242"/>
    </source>
</evidence>
<evidence type="ECO:0000313" key="11">
    <source>
        <dbReference type="Proteomes" id="UP001161757"/>
    </source>
</evidence>
<evidence type="ECO:0000256" key="8">
    <source>
        <dbReference type="SAM" id="MobiDB-lite"/>
    </source>
</evidence>
<dbReference type="PANTHER" id="PTHR47782">
    <property type="entry name" value="ZN(II)2CYS6 TRANSCRIPTION FACTOR (EUROFUNG)-RELATED"/>
    <property type="match status" value="1"/>
</dbReference>
<evidence type="ECO:0000256" key="3">
    <source>
        <dbReference type="ARBA" id="ARBA00022833"/>
    </source>
</evidence>
<dbReference type="PANTHER" id="PTHR47782:SF2">
    <property type="entry name" value="TRANSCRIPTION FACTOR, PUTATIVE (AFU_ORTHOLOGUE AFUA_4G12570)-RELATED"/>
    <property type="match status" value="1"/>
</dbReference>
<evidence type="ECO:0000313" key="10">
    <source>
        <dbReference type="EMBL" id="KAJ8990261.1"/>
    </source>
</evidence>
<organism evidence="10 11">
    <name type="scientific">Exophiala dermatitidis</name>
    <name type="common">Black yeast-like fungus</name>
    <name type="synonym">Wangiella dermatitidis</name>
    <dbReference type="NCBI Taxonomy" id="5970"/>
    <lineage>
        <taxon>Eukaryota</taxon>
        <taxon>Fungi</taxon>
        <taxon>Dikarya</taxon>
        <taxon>Ascomycota</taxon>
        <taxon>Pezizomycotina</taxon>
        <taxon>Eurotiomycetes</taxon>
        <taxon>Chaetothyriomycetidae</taxon>
        <taxon>Chaetothyriales</taxon>
        <taxon>Herpotrichiellaceae</taxon>
        <taxon>Exophiala</taxon>
    </lineage>
</organism>
<name>A0AAN6ERN1_EXODE</name>
<dbReference type="GO" id="GO:0045944">
    <property type="term" value="P:positive regulation of transcription by RNA polymerase II"/>
    <property type="evidence" value="ECO:0007669"/>
    <property type="project" value="TreeGrafter"/>
</dbReference>
<comment type="subcellular location">
    <subcellularLocation>
        <location evidence="1">Nucleus</location>
    </subcellularLocation>
</comment>
<dbReference type="InterPro" id="IPR007219">
    <property type="entry name" value="XnlR_reg_dom"/>
</dbReference>
<dbReference type="CDD" id="cd00067">
    <property type="entry name" value="GAL4"/>
    <property type="match status" value="1"/>
</dbReference>
<proteinExistence type="predicted"/>
<keyword evidence="2" id="KW-0479">Metal-binding</keyword>
<dbReference type="GO" id="GO:0043565">
    <property type="term" value="F:sequence-specific DNA binding"/>
    <property type="evidence" value="ECO:0007669"/>
    <property type="project" value="TreeGrafter"/>
</dbReference>
<dbReference type="GO" id="GO:0005634">
    <property type="term" value="C:nucleus"/>
    <property type="evidence" value="ECO:0007669"/>
    <property type="project" value="UniProtKB-SubCell"/>
</dbReference>
<evidence type="ECO:0000256" key="6">
    <source>
        <dbReference type="ARBA" id="ARBA00023163"/>
    </source>
</evidence>
<evidence type="ECO:0000256" key="1">
    <source>
        <dbReference type="ARBA" id="ARBA00004123"/>
    </source>
</evidence>
<dbReference type="Pfam" id="PF04082">
    <property type="entry name" value="Fungal_trans"/>
    <property type="match status" value="1"/>
</dbReference>
<keyword evidence="3" id="KW-0862">Zinc</keyword>
<dbReference type="CDD" id="cd12148">
    <property type="entry name" value="fungal_TF_MHR"/>
    <property type="match status" value="1"/>
</dbReference>
<comment type="caution">
    <text evidence="10">The sequence shown here is derived from an EMBL/GenBank/DDBJ whole genome shotgun (WGS) entry which is preliminary data.</text>
</comment>
<dbReference type="Pfam" id="PF00172">
    <property type="entry name" value="Zn_clus"/>
    <property type="match status" value="1"/>
</dbReference>
<dbReference type="SMART" id="SM00906">
    <property type="entry name" value="Fungal_trans"/>
    <property type="match status" value="1"/>
</dbReference>
<evidence type="ECO:0000256" key="2">
    <source>
        <dbReference type="ARBA" id="ARBA00022723"/>
    </source>
</evidence>
<reference evidence="10" key="1">
    <citation type="submission" date="2023-01" db="EMBL/GenBank/DDBJ databases">
        <title>Exophiala dermititidis isolated from Cystic Fibrosis Patient.</title>
        <authorList>
            <person name="Kurbessoian T."/>
            <person name="Crocker A."/>
            <person name="Murante D."/>
            <person name="Hogan D.A."/>
            <person name="Stajich J.E."/>
        </authorList>
    </citation>
    <scope>NUCLEOTIDE SEQUENCE</scope>
    <source>
        <strain evidence="10">Ex8</strain>
    </source>
</reference>